<dbReference type="GO" id="GO:0010181">
    <property type="term" value="F:FMN binding"/>
    <property type="evidence" value="ECO:0007669"/>
    <property type="project" value="UniProtKB-UniRule"/>
</dbReference>
<dbReference type="PANTHER" id="PTHR10851:SF0">
    <property type="entry name" value="PYRIDOXINE-5'-PHOSPHATE OXIDASE"/>
    <property type="match status" value="1"/>
</dbReference>
<comment type="similarity">
    <text evidence="1">Belongs to the pyridoxamine 5'-phosphate oxidase family.</text>
</comment>
<dbReference type="NCBIfam" id="NF004231">
    <property type="entry name" value="PRK05679.1"/>
    <property type="match status" value="1"/>
</dbReference>
<dbReference type="PATRIC" id="fig|862908.3.peg.2458"/>
<dbReference type="Pfam" id="PF10590">
    <property type="entry name" value="PNP_phzG_C"/>
    <property type="match status" value="1"/>
</dbReference>
<dbReference type="Gene3D" id="2.30.110.10">
    <property type="entry name" value="Electron Transport, Fmn-binding Protein, Chain A"/>
    <property type="match status" value="1"/>
</dbReference>
<dbReference type="Proteomes" id="UP000008963">
    <property type="component" value="Chromosome"/>
</dbReference>
<dbReference type="RefSeq" id="WP_014245138.1">
    <property type="nucleotide sequence ID" value="NC_016620.1"/>
</dbReference>
<evidence type="ECO:0000259" key="8">
    <source>
        <dbReference type="Pfam" id="PF10590"/>
    </source>
</evidence>
<keyword evidence="2" id="KW-0285">Flavoprotein</keyword>
<feature type="binding site" evidence="6">
    <location>
        <begin position="63"/>
        <end position="64"/>
    </location>
    <ligand>
        <name>FMN</name>
        <dbReference type="ChEBI" id="CHEBI:58210"/>
    </ligand>
</feature>
<gene>
    <name evidence="9" type="primary">pdxH</name>
    <name evidence="9" type="ordered locus">BMS_2574</name>
</gene>
<dbReference type="eggNOG" id="COG0259">
    <property type="taxonomic scope" value="Bacteria"/>
</dbReference>
<dbReference type="PIRSF" id="PIRSF000190">
    <property type="entry name" value="Pyd_amn-ph_oxd"/>
    <property type="match status" value="1"/>
</dbReference>
<feature type="binding site" evidence="6">
    <location>
        <position position="70"/>
    </location>
    <ligand>
        <name>FMN</name>
        <dbReference type="ChEBI" id="CHEBI:58210"/>
    </ligand>
</feature>
<reference evidence="10" key="1">
    <citation type="journal article" date="2013" name="ISME J.">
        <title>A small predatory core genome in the divergent marine Bacteriovorax marinus SJ and the terrestrial Bdellovibrio bacteriovorus.</title>
        <authorList>
            <person name="Crossman L.C."/>
            <person name="Chen H."/>
            <person name="Cerdeno-Tarraga A.M."/>
            <person name="Brooks K."/>
            <person name="Quail M.A."/>
            <person name="Pineiro S.A."/>
            <person name="Hobley L."/>
            <person name="Sockett R.E."/>
            <person name="Bentley S.D."/>
            <person name="Parkhill J."/>
            <person name="Williams H.N."/>
            <person name="Stine O.C."/>
        </authorList>
    </citation>
    <scope>NUCLEOTIDE SEQUENCE [LARGE SCALE GENOMIC DNA]</scope>
    <source>
        <strain evidence="10">ATCC BAA-682 / DSM 15412 / SJ</strain>
    </source>
</reference>
<feature type="binding site" evidence="6">
    <location>
        <position position="92"/>
    </location>
    <ligand>
        <name>FMN</name>
        <dbReference type="ChEBI" id="CHEBI:58210"/>
    </ligand>
</feature>
<dbReference type="Pfam" id="PF01243">
    <property type="entry name" value="PNPOx_N"/>
    <property type="match status" value="1"/>
</dbReference>
<dbReference type="STRING" id="862908.BMS_2574"/>
<evidence type="ECO:0000259" key="7">
    <source>
        <dbReference type="Pfam" id="PF01243"/>
    </source>
</evidence>
<feature type="domain" description="Pyridoxine 5'-phosphate oxidase dimerisation C-terminal" evidence="8">
    <location>
        <begin position="159"/>
        <end position="200"/>
    </location>
</feature>
<dbReference type="AlphaFoldDB" id="E1X618"/>
<dbReference type="EMBL" id="FQ312005">
    <property type="protein sequence ID" value="CBW27362.1"/>
    <property type="molecule type" value="Genomic_DNA"/>
</dbReference>
<keyword evidence="4" id="KW-0560">Oxidoreductase</keyword>
<feature type="domain" description="Pyridoxamine 5'-phosphate oxidase N-terminal" evidence="7">
    <location>
        <begin position="29"/>
        <end position="146"/>
    </location>
</feature>
<evidence type="ECO:0000256" key="1">
    <source>
        <dbReference type="ARBA" id="ARBA00007301"/>
    </source>
</evidence>
<dbReference type="InterPro" id="IPR019576">
    <property type="entry name" value="Pyridoxamine_oxidase_dimer_C"/>
</dbReference>
<comment type="cofactor">
    <cofactor evidence="6">
        <name>FMN</name>
        <dbReference type="ChEBI" id="CHEBI:58210"/>
    </cofactor>
    <text evidence="6">Binds 1 FMN per subunit.</text>
</comment>
<proteinExistence type="inferred from homology"/>
<dbReference type="GO" id="GO:0008615">
    <property type="term" value="P:pyridoxine biosynthetic process"/>
    <property type="evidence" value="ECO:0007669"/>
    <property type="project" value="UniProtKB-UniRule"/>
</dbReference>
<dbReference type="InterPro" id="IPR011576">
    <property type="entry name" value="Pyridox_Oxase_N"/>
</dbReference>
<evidence type="ECO:0000256" key="5">
    <source>
        <dbReference type="NCBIfam" id="TIGR00558"/>
    </source>
</evidence>
<protein>
    <recommendedName>
        <fullName evidence="5">Pyridoxamine 5'-phosphate oxidase</fullName>
        <ecNumber evidence="5">1.4.3.5</ecNumber>
    </recommendedName>
</protein>
<evidence type="ECO:0000313" key="9">
    <source>
        <dbReference type="EMBL" id="CBW27362.1"/>
    </source>
</evidence>
<evidence type="ECO:0000256" key="3">
    <source>
        <dbReference type="ARBA" id="ARBA00022643"/>
    </source>
</evidence>
<dbReference type="KEGG" id="bmx:BMS_2574"/>
<dbReference type="OrthoDB" id="5295386at2"/>
<evidence type="ECO:0000256" key="2">
    <source>
        <dbReference type="ARBA" id="ARBA00022630"/>
    </source>
</evidence>
<evidence type="ECO:0000256" key="4">
    <source>
        <dbReference type="ARBA" id="ARBA00023002"/>
    </source>
</evidence>
<dbReference type="GO" id="GO:0004733">
    <property type="term" value="F:pyridoxamine phosphate oxidase activity"/>
    <property type="evidence" value="ECO:0007669"/>
    <property type="project" value="UniProtKB-UniRule"/>
</dbReference>
<dbReference type="InterPro" id="IPR000659">
    <property type="entry name" value="Pyridox_Oxase"/>
</dbReference>
<accession>E1X618</accession>
<dbReference type="EC" id="1.4.3.5" evidence="5"/>
<dbReference type="InterPro" id="IPR012349">
    <property type="entry name" value="Split_barrel_FMN-bd"/>
</dbReference>
<dbReference type="HOGENOM" id="CLU_032263_2_3_7"/>
<feature type="binding site" evidence="6">
    <location>
        <position position="182"/>
    </location>
    <ligand>
        <name>FMN</name>
        <dbReference type="ChEBI" id="CHEBI:58210"/>
    </ligand>
</feature>
<keyword evidence="3 6" id="KW-0288">FMN</keyword>
<evidence type="ECO:0000313" key="10">
    <source>
        <dbReference type="Proteomes" id="UP000008963"/>
    </source>
</evidence>
<feature type="binding site" evidence="6">
    <location>
        <begin position="127"/>
        <end position="128"/>
    </location>
    <ligand>
        <name>FMN</name>
        <dbReference type="ChEBI" id="CHEBI:58210"/>
    </ligand>
</feature>
<dbReference type="PANTHER" id="PTHR10851">
    <property type="entry name" value="PYRIDOXINE-5-PHOSPHATE OXIDASE"/>
    <property type="match status" value="1"/>
</dbReference>
<keyword evidence="10" id="KW-1185">Reference proteome</keyword>
<evidence type="ECO:0000256" key="6">
    <source>
        <dbReference type="PIRSR" id="PIRSR000190-2"/>
    </source>
</evidence>
<sequence length="200" mass="23338">MENLSKFDISNDPIETFENWFNKAKELDTYADAFSLATSDSKGDVSVRYLLFKGIVDGGFSFYTNYNSPKAEQLEENPRASMAFFWKNFARQVRVKGNVSRTTLEQSKKYFEGRARESQIASYISDQSKRIESREELLKLHSEKVSELEGKDIPYPSNWGGYVIDPTEIEFFIYGEFRLNDRILFKRNSNNAWDIERLQP</sequence>
<organism evidence="9 10">
    <name type="scientific">Halobacteriovorax marinus (strain ATCC BAA-682 / DSM 15412 / SJ)</name>
    <name type="common">Bacteriovorax marinus</name>
    <dbReference type="NCBI Taxonomy" id="862908"/>
    <lineage>
        <taxon>Bacteria</taxon>
        <taxon>Pseudomonadati</taxon>
        <taxon>Bdellovibrionota</taxon>
        <taxon>Bacteriovoracia</taxon>
        <taxon>Bacteriovoracales</taxon>
        <taxon>Halobacteriovoraceae</taxon>
        <taxon>Halobacteriovorax</taxon>
    </lineage>
</organism>
<name>E1X618_HALMS</name>
<feature type="binding site" evidence="6">
    <location>
        <begin position="48"/>
        <end position="53"/>
    </location>
    <ligand>
        <name>FMN</name>
        <dbReference type="ChEBI" id="CHEBI:58210"/>
    </ligand>
</feature>
<dbReference type="SUPFAM" id="SSF50475">
    <property type="entry name" value="FMN-binding split barrel"/>
    <property type="match status" value="1"/>
</dbReference>
<dbReference type="NCBIfam" id="TIGR00558">
    <property type="entry name" value="pdxH"/>
    <property type="match status" value="1"/>
</dbReference>